<feature type="non-terminal residue" evidence="8">
    <location>
        <position position="1"/>
    </location>
</feature>
<keyword evidence="5" id="KW-0325">Glycoprotein</keyword>
<dbReference type="InterPro" id="IPR051940">
    <property type="entry name" value="Chitin_bind-dev_reg"/>
</dbReference>
<name>A0AA88L4H2_ARTSF</name>
<evidence type="ECO:0000313" key="8">
    <source>
        <dbReference type="EMBL" id="KAK2716367.1"/>
    </source>
</evidence>
<gene>
    <name evidence="8" type="ORF">QYM36_010804</name>
</gene>
<keyword evidence="2" id="KW-0732">Signal</keyword>
<dbReference type="PANTHER" id="PTHR23301">
    <property type="entry name" value="CHITIN BINDING PERITROPHIN-A"/>
    <property type="match status" value="1"/>
</dbReference>
<evidence type="ECO:0000256" key="2">
    <source>
        <dbReference type="ARBA" id="ARBA00022729"/>
    </source>
</evidence>
<dbReference type="AlphaFoldDB" id="A0AA88L4H2"/>
<dbReference type="Gene3D" id="2.170.140.10">
    <property type="entry name" value="Chitin binding domain"/>
    <property type="match status" value="2"/>
</dbReference>
<dbReference type="PANTHER" id="PTHR23301:SF0">
    <property type="entry name" value="CHITIN-BINDING TYPE-2 DOMAIN-CONTAINING PROTEIN-RELATED"/>
    <property type="match status" value="1"/>
</dbReference>
<dbReference type="InterPro" id="IPR036508">
    <property type="entry name" value="Chitin-bd_dom_sf"/>
</dbReference>
<evidence type="ECO:0000256" key="6">
    <source>
        <dbReference type="SAM" id="Phobius"/>
    </source>
</evidence>
<keyword evidence="6" id="KW-1133">Transmembrane helix</keyword>
<keyword evidence="4" id="KW-1015">Disulfide bond</keyword>
<proteinExistence type="predicted"/>
<organism evidence="8 9">
    <name type="scientific">Artemia franciscana</name>
    <name type="common">Brine shrimp</name>
    <name type="synonym">Artemia sanfranciscana</name>
    <dbReference type="NCBI Taxonomy" id="6661"/>
    <lineage>
        <taxon>Eukaryota</taxon>
        <taxon>Metazoa</taxon>
        <taxon>Ecdysozoa</taxon>
        <taxon>Arthropoda</taxon>
        <taxon>Crustacea</taxon>
        <taxon>Branchiopoda</taxon>
        <taxon>Anostraca</taxon>
        <taxon>Artemiidae</taxon>
        <taxon>Artemia</taxon>
    </lineage>
</organism>
<evidence type="ECO:0000256" key="5">
    <source>
        <dbReference type="ARBA" id="ARBA00023180"/>
    </source>
</evidence>
<dbReference type="Pfam" id="PF01607">
    <property type="entry name" value="CBM_14"/>
    <property type="match status" value="2"/>
</dbReference>
<dbReference type="Proteomes" id="UP001187531">
    <property type="component" value="Unassembled WGS sequence"/>
</dbReference>
<feature type="domain" description="Chitin-binding type-2" evidence="7">
    <location>
        <begin position="31"/>
        <end position="87"/>
    </location>
</feature>
<feature type="transmembrane region" description="Helical" evidence="6">
    <location>
        <begin position="15"/>
        <end position="36"/>
    </location>
</feature>
<keyword evidence="9" id="KW-1185">Reference proteome</keyword>
<accession>A0AA88L4H2</accession>
<dbReference type="GO" id="GO:0008061">
    <property type="term" value="F:chitin binding"/>
    <property type="evidence" value="ECO:0007669"/>
    <property type="project" value="UniProtKB-KW"/>
</dbReference>
<keyword evidence="6" id="KW-0812">Transmembrane</keyword>
<dbReference type="GO" id="GO:0005576">
    <property type="term" value="C:extracellular region"/>
    <property type="evidence" value="ECO:0007669"/>
    <property type="project" value="InterPro"/>
</dbReference>
<evidence type="ECO:0000259" key="7">
    <source>
        <dbReference type="PROSITE" id="PS50940"/>
    </source>
</evidence>
<evidence type="ECO:0000256" key="3">
    <source>
        <dbReference type="ARBA" id="ARBA00022737"/>
    </source>
</evidence>
<protein>
    <recommendedName>
        <fullName evidence="7">Chitin-binding type-2 domain-containing protein</fullName>
    </recommendedName>
</protein>
<evidence type="ECO:0000313" key="9">
    <source>
        <dbReference type="Proteomes" id="UP001187531"/>
    </source>
</evidence>
<comment type="caution">
    <text evidence="8">The sequence shown here is derived from an EMBL/GenBank/DDBJ whole genome shotgun (WGS) entry which is preliminary data.</text>
</comment>
<sequence>YCGQLVVNWLTMKTLPLGISLLVLILNILGSSACGLGEERFLPSKIQCDKYYRCSQGVLSVQYCGFGTSFDVRYGKCRPNKWVECGQRRLSRVVCPSETGRFAVKGECHLYNVCRRGSSRIFACAPGTVFSTKSKSCILPIALPPDHPCSAESVFGFKCQSQNEEILSREVEQERLGLQGLAGFGLGALFSPLVFKKKALLARPFFAPPPMILGSPSPVEAPLPPPVEIRRPIMAGVPMPRPFPAPIQTAQIQPSMQSFDAPPPRVATPQIQTISKPQRIDLIIERPRPVINQIVVTRTQDMVVTSTIDRPQYVDVMVENKRPFIGDIVMNVAQPVVNTIMVDKPQMIDVTMESIRPVMQTVYVERPFIVQRPVVVDRLEKVDVVLNQESNPASFHVPSMGMMGEQSTHPVSEAAQPTLSRPQTMAEAFAQVSGQGMGASTDGMPAMETNYGSNQGAFSQNMQYQPSAAQSVQYQPNVASTQSMQYQSNAASTQSMKFPSNSYSVQNMPTVSNCRIDCGPGLRSATSLIIGKPESEENRSGLSFLEAVANKESEEYFLAEDDEDRSMIRVPGCRRTCFTIIDRTGRATRICQRKCRPVFPMHDDDTINEDDVETEEKNVEGFLDLTITNEETGKKVHDPAVTNAIVNFLKSMENSPKRKVAVNADKEITSSPESVRIPITIVPGTVSGHIKEDGITVDKFSLRDEPGKMLDIPETKINEMHEIIKKLNLPLGEFQLDAAILTSADQVALDDAAVIEMNSGDTNVKIAEDHTTSGKTDLTLPIAMIAKAAEVSAPEEVGMEASSYSLPRSNKPHYDPCLYHLTCLRGRPLLHACPRGMAFSRNQGVCVRKEEAGFC</sequence>
<keyword evidence="6" id="KW-0472">Membrane</keyword>
<feature type="domain" description="Chitin-binding type-2" evidence="7">
    <location>
        <begin position="800"/>
        <end position="855"/>
    </location>
</feature>
<evidence type="ECO:0000256" key="1">
    <source>
        <dbReference type="ARBA" id="ARBA00022669"/>
    </source>
</evidence>
<dbReference type="EMBL" id="JAVRJZ010000012">
    <property type="protein sequence ID" value="KAK2716367.1"/>
    <property type="molecule type" value="Genomic_DNA"/>
</dbReference>
<dbReference type="InterPro" id="IPR002557">
    <property type="entry name" value="Chitin-bd_dom"/>
</dbReference>
<reference evidence="8" key="1">
    <citation type="submission" date="2023-07" db="EMBL/GenBank/DDBJ databases">
        <title>Chromosome-level genome assembly of Artemia franciscana.</title>
        <authorList>
            <person name="Jo E."/>
        </authorList>
    </citation>
    <scope>NUCLEOTIDE SEQUENCE</scope>
    <source>
        <tissue evidence="8">Whole body</tissue>
    </source>
</reference>
<feature type="domain" description="Chitin-binding type-2" evidence="7">
    <location>
        <begin position="92"/>
        <end position="151"/>
    </location>
</feature>
<keyword evidence="1" id="KW-0147">Chitin-binding</keyword>
<feature type="transmembrane region" description="Helical" evidence="6">
    <location>
        <begin position="176"/>
        <end position="195"/>
    </location>
</feature>
<evidence type="ECO:0000256" key="4">
    <source>
        <dbReference type="ARBA" id="ARBA00023157"/>
    </source>
</evidence>
<dbReference type="PROSITE" id="PS50940">
    <property type="entry name" value="CHIT_BIND_II"/>
    <property type="match status" value="3"/>
</dbReference>
<keyword evidence="3" id="KW-0677">Repeat</keyword>
<dbReference type="SUPFAM" id="SSF57625">
    <property type="entry name" value="Invertebrate chitin-binding proteins"/>
    <property type="match status" value="3"/>
</dbReference>
<dbReference type="SMART" id="SM00494">
    <property type="entry name" value="ChtBD2"/>
    <property type="match status" value="3"/>
</dbReference>